<evidence type="ECO:0000313" key="5">
    <source>
        <dbReference type="Proteomes" id="UP000198707"/>
    </source>
</evidence>
<protein>
    <recommendedName>
        <fullName evidence="3">DUF4232 domain-containing protein</fullName>
    </recommendedName>
</protein>
<dbReference type="EMBL" id="FNYV01000014">
    <property type="protein sequence ID" value="SEK01255.1"/>
    <property type="molecule type" value="Genomic_DNA"/>
</dbReference>
<accession>A0A1H7DSI0</accession>
<feature type="compositionally biased region" description="Pro residues" evidence="1">
    <location>
        <begin position="211"/>
        <end position="230"/>
    </location>
</feature>
<dbReference type="RefSeq" id="WP_092382773.1">
    <property type="nucleotide sequence ID" value="NZ_BOPI01000001.1"/>
</dbReference>
<evidence type="ECO:0000259" key="3">
    <source>
        <dbReference type="Pfam" id="PF14016"/>
    </source>
</evidence>
<evidence type="ECO:0000313" key="4">
    <source>
        <dbReference type="EMBL" id="SEK01255.1"/>
    </source>
</evidence>
<feature type="chain" id="PRO_5038574114" description="DUF4232 domain-containing protein" evidence="2">
    <location>
        <begin position="32"/>
        <end position="230"/>
    </location>
</feature>
<dbReference type="InterPro" id="IPR025326">
    <property type="entry name" value="DUF4232"/>
</dbReference>
<evidence type="ECO:0000256" key="1">
    <source>
        <dbReference type="SAM" id="MobiDB-lite"/>
    </source>
</evidence>
<dbReference type="AlphaFoldDB" id="A0A1H7DSI0"/>
<name>A0A1H7DSI0_9ACTN</name>
<feature type="compositionally biased region" description="Low complexity" evidence="1">
    <location>
        <begin position="38"/>
        <end position="59"/>
    </location>
</feature>
<feature type="region of interest" description="Disordered" evidence="1">
    <location>
        <begin position="38"/>
        <end position="60"/>
    </location>
</feature>
<organism evidence="4 5">
    <name type="scientific">Micromonospora phaseoli</name>
    <dbReference type="NCBI Taxonomy" id="1144548"/>
    <lineage>
        <taxon>Bacteria</taxon>
        <taxon>Bacillati</taxon>
        <taxon>Actinomycetota</taxon>
        <taxon>Actinomycetes</taxon>
        <taxon>Micromonosporales</taxon>
        <taxon>Micromonosporaceae</taxon>
        <taxon>Micromonospora</taxon>
    </lineage>
</organism>
<feature type="domain" description="DUF4232" evidence="3">
    <location>
        <begin position="68"/>
        <end position="205"/>
    </location>
</feature>
<feature type="region of interest" description="Disordered" evidence="1">
    <location>
        <begin position="192"/>
        <end position="230"/>
    </location>
</feature>
<sequence>MGAMIVYRNGTLARRPLAVGLAGITLLGGCAAPVAAPGGSVSAPPAPAEPSSTSDATPPVVGDPLATCPDSGVRISYLGVNAAMGLRAMGLELVNCGDRPYRLHGYPAPQLRDAEGQPIAVHVINGAEGITSGFDDPPRPLVLAPGEAAGTALLWRNLVDNPTVVATNAERLEVAPLPGRPVQEVAMEGGIDLGNTDRLGVSAWTKRTPTTPEPSRPMPNPPPSTAVPLL</sequence>
<gene>
    <name evidence="4" type="ORF">SAMN05443287_11452</name>
</gene>
<evidence type="ECO:0000256" key="2">
    <source>
        <dbReference type="SAM" id="SignalP"/>
    </source>
</evidence>
<dbReference type="Pfam" id="PF14016">
    <property type="entry name" value="DUF4232"/>
    <property type="match status" value="1"/>
</dbReference>
<proteinExistence type="predicted"/>
<reference evidence="5" key="1">
    <citation type="submission" date="2016-10" db="EMBL/GenBank/DDBJ databases">
        <authorList>
            <person name="Varghese N."/>
            <person name="Submissions S."/>
        </authorList>
    </citation>
    <scope>NUCLEOTIDE SEQUENCE [LARGE SCALE GENOMIC DNA]</scope>
    <source>
        <strain evidence="5">CGMCC 4.7038</strain>
    </source>
</reference>
<keyword evidence="5" id="KW-1185">Reference proteome</keyword>
<dbReference type="Proteomes" id="UP000198707">
    <property type="component" value="Unassembled WGS sequence"/>
</dbReference>
<feature type="signal peptide" evidence="2">
    <location>
        <begin position="1"/>
        <end position="31"/>
    </location>
</feature>
<dbReference type="OrthoDB" id="3827416at2"/>
<keyword evidence="2" id="KW-0732">Signal</keyword>